<evidence type="ECO:0000256" key="1">
    <source>
        <dbReference type="SAM" id="Phobius"/>
    </source>
</evidence>
<keyword evidence="4" id="KW-1185">Reference proteome</keyword>
<protein>
    <submittedName>
        <fullName evidence="2">Branched-chain amino acid transport azld</fullName>
    </submittedName>
</protein>
<keyword evidence="1" id="KW-1133">Transmembrane helix</keyword>
<accession>A0A498R6I9</accession>
<feature type="transmembrane region" description="Helical" evidence="1">
    <location>
        <begin position="36"/>
        <end position="55"/>
    </location>
</feature>
<evidence type="ECO:0000313" key="2">
    <source>
        <dbReference type="EMBL" id="VBB08336.1"/>
    </source>
</evidence>
<evidence type="ECO:0000313" key="3">
    <source>
        <dbReference type="EMBL" id="VBB08408.1"/>
    </source>
</evidence>
<keyword evidence="1" id="KW-0472">Membrane</keyword>
<evidence type="ECO:0000313" key="4">
    <source>
        <dbReference type="Proteomes" id="UP000277811"/>
    </source>
</evidence>
<reference evidence="2 4" key="1">
    <citation type="submission" date="2018-06" db="EMBL/GenBank/DDBJ databases">
        <authorList>
            <person name="Strepis N."/>
        </authorList>
    </citation>
    <scope>NUCLEOTIDE SEQUENCE [LARGE SCALE GENOMIC DNA]</scope>
    <source>
        <strain evidence="2">LUCI</strain>
    </source>
</reference>
<dbReference type="OrthoDB" id="308265at2"/>
<dbReference type="EMBL" id="UPPP01000089">
    <property type="protein sequence ID" value="VBB08408.1"/>
    <property type="molecule type" value="Genomic_DNA"/>
</dbReference>
<dbReference type="AlphaFoldDB" id="A0A498R6I9"/>
<dbReference type="Proteomes" id="UP000277811">
    <property type="component" value="Unassembled WGS sequence"/>
</dbReference>
<dbReference type="Pfam" id="PF05437">
    <property type="entry name" value="AzlD"/>
    <property type="match status" value="1"/>
</dbReference>
<name>A0A498R6I9_9FIRM</name>
<feature type="transmembrane region" description="Helical" evidence="1">
    <location>
        <begin position="89"/>
        <end position="108"/>
    </location>
</feature>
<dbReference type="EMBL" id="UPPP01000087">
    <property type="protein sequence ID" value="VBB08336.1"/>
    <property type="molecule type" value="Genomic_DNA"/>
</dbReference>
<organism evidence="2 4">
    <name type="scientific">Lucifera butyrica</name>
    <dbReference type="NCBI Taxonomy" id="1351585"/>
    <lineage>
        <taxon>Bacteria</taxon>
        <taxon>Bacillati</taxon>
        <taxon>Bacillota</taxon>
        <taxon>Negativicutes</taxon>
        <taxon>Veillonellales</taxon>
        <taxon>Veillonellaceae</taxon>
        <taxon>Lucifera</taxon>
    </lineage>
</organism>
<feature type="transmembrane region" description="Helical" evidence="1">
    <location>
        <begin position="6"/>
        <end position="29"/>
    </location>
</feature>
<dbReference type="PIRSF" id="PIRSF003203">
    <property type="entry name" value="AzlD"/>
    <property type="match status" value="1"/>
</dbReference>
<keyword evidence="1" id="KW-0812">Transmembrane</keyword>
<dbReference type="InterPro" id="IPR008407">
    <property type="entry name" value="Brnchd-chn_aa_trnsp_AzlD"/>
</dbReference>
<gene>
    <name evidence="2" type="ORF">LUCI_3607</name>
    <name evidence="3" type="ORF">LUCI_3680</name>
</gene>
<dbReference type="RefSeq" id="WP_122629238.1">
    <property type="nucleotide sequence ID" value="NZ_UPPP01000087.1"/>
</dbReference>
<proteinExistence type="predicted"/>
<feature type="transmembrane region" description="Helical" evidence="1">
    <location>
        <begin position="67"/>
        <end position="84"/>
    </location>
</feature>
<sequence length="113" mass="13097">MNITDIYLSILIIAAVTFFTRAFPFLFFHNRKPPEIILFVGKHIPPIIITILVIYCLKDIHWNQAPYGLNECIAVALVIILHLWRRNSLISIFGATIVYMFLIQSNFLTNLIH</sequence>